<feature type="domain" description="DUF7007" evidence="1">
    <location>
        <begin position="106"/>
        <end position="218"/>
    </location>
</feature>
<sequence>MSSTVSTPFPSRTAGVPVVEFGRSSDGMLVARVGDTGFAMVAKVDGSFYLANGWRLTRPLAEWSRNDFYGHGGDLADEAAFRALVAENAEHQRQKAALRRQDVFVHASTPWGPSQGATRYSDGVTAHSTASHGGFHIAPDLNRKIPTALRQDSGWYEEDCEWAIIAITFPDLFTTFERRLADDAIRNWWPDAWEAIHGRQLQPGESRERDREIFERTHDKDWIVISAIRSNQQIGFTEVIATRGGARGEGADRRRFLLPSVEYHAGPFGFIVDEARYPPYDGPSSFAGWRSGAAGSP</sequence>
<dbReference type="InterPro" id="IPR054276">
    <property type="entry name" value="DUF7007"/>
</dbReference>
<evidence type="ECO:0000313" key="3">
    <source>
        <dbReference type="Proteomes" id="UP000284476"/>
    </source>
</evidence>
<dbReference type="Pfam" id="PF22653">
    <property type="entry name" value="DUF7007"/>
    <property type="match status" value="1"/>
</dbReference>
<organism evidence="2 3">
    <name type="scientific">Paenirhodobacter populi</name>
    <dbReference type="NCBI Taxonomy" id="2306993"/>
    <lineage>
        <taxon>Bacteria</taxon>
        <taxon>Pseudomonadati</taxon>
        <taxon>Pseudomonadota</taxon>
        <taxon>Alphaproteobacteria</taxon>
        <taxon>Rhodobacterales</taxon>
        <taxon>Rhodobacter group</taxon>
        <taxon>Paenirhodobacter</taxon>
    </lineage>
</organism>
<gene>
    <name evidence="2" type="ORF">D2T30_05645</name>
</gene>
<dbReference type="AlphaFoldDB" id="A0A443JRF2"/>
<protein>
    <recommendedName>
        <fullName evidence="1">DUF7007 domain-containing protein</fullName>
    </recommendedName>
</protein>
<evidence type="ECO:0000259" key="1">
    <source>
        <dbReference type="Pfam" id="PF22653"/>
    </source>
</evidence>
<proteinExistence type="predicted"/>
<dbReference type="Proteomes" id="UP000284476">
    <property type="component" value="Unassembled WGS sequence"/>
</dbReference>
<accession>A0A443JRF2</accession>
<dbReference type="EMBL" id="SAUZ01000004">
    <property type="protein sequence ID" value="RWR23103.1"/>
    <property type="molecule type" value="Genomic_DNA"/>
</dbReference>
<reference evidence="2 3" key="1">
    <citation type="submission" date="2019-01" db="EMBL/GenBank/DDBJ databases">
        <title>Sinorhodobacter populi sp. nov. isolated from the symptomatic bark tissue of Populus euramericana canker.</title>
        <authorList>
            <person name="Xu G."/>
        </authorList>
    </citation>
    <scope>NUCLEOTIDE SEQUENCE [LARGE SCALE GENOMIC DNA]</scope>
    <source>
        <strain evidence="2 3">SK2B-1</strain>
    </source>
</reference>
<evidence type="ECO:0000313" key="2">
    <source>
        <dbReference type="EMBL" id="RWR23103.1"/>
    </source>
</evidence>
<comment type="caution">
    <text evidence="2">The sequence shown here is derived from an EMBL/GenBank/DDBJ whole genome shotgun (WGS) entry which is preliminary data.</text>
</comment>
<reference evidence="2 3" key="2">
    <citation type="submission" date="2019-01" db="EMBL/GenBank/DDBJ databases">
        <authorList>
            <person name="Li Y."/>
        </authorList>
    </citation>
    <scope>NUCLEOTIDE SEQUENCE [LARGE SCALE GENOMIC DNA]</scope>
    <source>
        <strain evidence="2 3">SK2B-1</strain>
    </source>
</reference>
<name>A0A443JRF2_9RHOB</name>